<dbReference type="EMBL" id="JARKIF010000003">
    <property type="protein sequence ID" value="KAJ7644392.1"/>
    <property type="molecule type" value="Genomic_DNA"/>
</dbReference>
<dbReference type="AlphaFoldDB" id="A0AAD7CBK5"/>
<dbReference type="Proteomes" id="UP001221142">
    <property type="component" value="Unassembled WGS sequence"/>
</dbReference>
<sequence length="685" mass="77737">MLKSKFDGMQDVSAFLDAMGPGQPVRIGTIVDKARYTLGTTATKLVDADTEKDMTGPMVVADFPPETKPGFHDTSNTRFPSVEDGDQIEHHTMPDITGSKPGQISHDGDWEWAQAGTVIELKYKIDIMDDKKRGIGESQEAQKALIQLAKGARNLIMASGSCFVYVVAVFSRTRARIFRFDRSGFSVTESFDFTVDKKHLPTFLWRLYNPQGYSTPVMTGADDTISVPTEPEQKRMREAVLRISAYDEWKDEAIDGEHLWIRAARYNSDTGELEIVRCFTFGDILSRSDGLFGRATRVLRVILEEDVDAKEQDDNAAEPIVYALKDAWPQECRRPEADFYRLIEEHCKREVAEASGEEREQKQATLDSIAKCHGSLDLSVQHDNLDHDPQLHQTNPTSEDRPNLPRRHMRLLLTPVGIPLKNFKSTKSLVGALFCAMRRHEAAYNAGVMHRDVSEGNVLFREVPLDGQEFNGFLLDWDYAEFTPEGAKNFNQLFPNNPLPAADVDKSLKDVTGTFPFMAIEIIENSNGVAGHPVLHGAHHDLESFFWLLVWMVLRHTDLNKNSMACSKLFDFDGHEMKSAYVRKPMPIDKTNRPLYQLLNAYRQGVEEQNRSQPDTSDDDLLISRRTQVTPPAPVNLSHDEVLQWFESVLIQSRLPWPENDEAQDFVLPSTRKRTSRRMNRCGFR</sequence>
<organism evidence="3 4">
    <name type="scientific">Roridomyces roridus</name>
    <dbReference type="NCBI Taxonomy" id="1738132"/>
    <lineage>
        <taxon>Eukaryota</taxon>
        <taxon>Fungi</taxon>
        <taxon>Dikarya</taxon>
        <taxon>Basidiomycota</taxon>
        <taxon>Agaricomycotina</taxon>
        <taxon>Agaricomycetes</taxon>
        <taxon>Agaricomycetidae</taxon>
        <taxon>Agaricales</taxon>
        <taxon>Marasmiineae</taxon>
        <taxon>Mycenaceae</taxon>
        <taxon>Roridomyces</taxon>
    </lineage>
</organism>
<gene>
    <name evidence="3" type="ORF">FB45DRAFT_295084</name>
</gene>
<dbReference type="SUPFAM" id="SSF56112">
    <property type="entry name" value="Protein kinase-like (PK-like)"/>
    <property type="match status" value="1"/>
</dbReference>
<dbReference type="PANTHER" id="PTHR38248:SF2">
    <property type="entry name" value="FUNK1 11"/>
    <property type="match status" value="1"/>
</dbReference>
<dbReference type="InterPro" id="IPR040976">
    <property type="entry name" value="Pkinase_fungal"/>
</dbReference>
<evidence type="ECO:0000313" key="4">
    <source>
        <dbReference type="Proteomes" id="UP001221142"/>
    </source>
</evidence>
<feature type="region of interest" description="Disordered" evidence="1">
    <location>
        <begin position="62"/>
        <end position="85"/>
    </location>
</feature>
<accession>A0AAD7CBK5</accession>
<dbReference type="Gene3D" id="1.10.510.10">
    <property type="entry name" value="Transferase(Phosphotransferase) domain 1"/>
    <property type="match status" value="1"/>
</dbReference>
<comment type="caution">
    <text evidence="3">The sequence shown here is derived from an EMBL/GenBank/DDBJ whole genome shotgun (WGS) entry which is preliminary data.</text>
</comment>
<proteinExistence type="predicted"/>
<feature type="domain" description="Fungal-type protein kinase" evidence="2">
    <location>
        <begin position="138"/>
        <end position="553"/>
    </location>
</feature>
<evidence type="ECO:0000256" key="1">
    <source>
        <dbReference type="SAM" id="MobiDB-lite"/>
    </source>
</evidence>
<dbReference type="Pfam" id="PF17667">
    <property type="entry name" value="Pkinase_fungal"/>
    <property type="match status" value="1"/>
</dbReference>
<feature type="region of interest" description="Disordered" evidence="1">
    <location>
        <begin position="383"/>
        <end position="404"/>
    </location>
</feature>
<evidence type="ECO:0000259" key="2">
    <source>
        <dbReference type="Pfam" id="PF17667"/>
    </source>
</evidence>
<protein>
    <recommendedName>
        <fullName evidence="2">Fungal-type protein kinase domain-containing protein</fullName>
    </recommendedName>
</protein>
<dbReference type="PANTHER" id="PTHR38248">
    <property type="entry name" value="FUNK1 6"/>
    <property type="match status" value="1"/>
</dbReference>
<reference evidence="3" key="1">
    <citation type="submission" date="2023-03" db="EMBL/GenBank/DDBJ databases">
        <title>Massive genome expansion in bonnet fungi (Mycena s.s.) driven by repeated elements and novel gene families across ecological guilds.</title>
        <authorList>
            <consortium name="Lawrence Berkeley National Laboratory"/>
            <person name="Harder C.B."/>
            <person name="Miyauchi S."/>
            <person name="Viragh M."/>
            <person name="Kuo A."/>
            <person name="Thoen E."/>
            <person name="Andreopoulos B."/>
            <person name="Lu D."/>
            <person name="Skrede I."/>
            <person name="Drula E."/>
            <person name="Henrissat B."/>
            <person name="Morin E."/>
            <person name="Kohler A."/>
            <person name="Barry K."/>
            <person name="LaButti K."/>
            <person name="Morin E."/>
            <person name="Salamov A."/>
            <person name="Lipzen A."/>
            <person name="Mereny Z."/>
            <person name="Hegedus B."/>
            <person name="Baldrian P."/>
            <person name="Stursova M."/>
            <person name="Weitz H."/>
            <person name="Taylor A."/>
            <person name="Grigoriev I.V."/>
            <person name="Nagy L.G."/>
            <person name="Martin F."/>
            <person name="Kauserud H."/>
        </authorList>
    </citation>
    <scope>NUCLEOTIDE SEQUENCE</scope>
    <source>
        <strain evidence="3">9284</strain>
    </source>
</reference>
<dbReference type="InterPro" id="IPR011009">
    <property type="entry name" value="Kinase-like_dom_sf"/>
</dbReference>
<keyword evidence="4" id="KW-1185">Reference proteome</keyword>
<name>A0AAD7CBK5_9AGAR</name>
<evidence type="ECO:0000313" key="3">
    <source>
        <dbReference type="EMBL" id="KAJ7644392.1"/>
    </source>
</evidence>